<feature type="modified residue" description="N6-(pyridoxal phosphate)lysine" evidence="11">
    <location>
        <position position="117"/>
    </location>
</feature>
<reference evidence="14" key="1">
    <citation type="submission" date="2018-04" db="EMBL/GenBank/DDBJ databases">
        <authorList>
            <person name="Liu S."/>
            <person name="Wang Z."/>
            <person name="Li J."/>
        </authorList>
    </citation>
    <scope>NUCLEOTIDE SEQUENCE [LARGE SCALE GENOMIC DNA]</scope>
    <source>
        <strain evidence="14">2189</strain>
    </source>
</reference>
<evidence type="ECO:0000256" key="11">
    <source>
        <dbReference type="PIRSR" id="PIRSR604450-51"/>
    </source>
</evidence>
<dbReference type="PANTHER" id="PTHR42690:SF1">
    <property type="entry name" value="THREONINE SYNTHASE-LIKE 2"/>
    <property type="match status" value="1"/>
</dbReference>
<evidence type="ECO:0000313" key="13">
    <source>
        <dbReference type="EMBL" id="PWC01917.1"/>
    </source>
</evidence>
<comment type="function">
    <text evidence="2">Catalyzes the gamma-elimination of phosphate from L-phosphohomoserine and the beta-addition of water to produce L-threonine.</text>
</comment>
<dbReference type="PROSITE" id="PS00165">
    <property type="entry name" value="DEHYDRATASE_SER_THR"/>
    <property type="match status" value="1"/>
</dbReference>
<evidence type="ECO:0000256" key="2">
    <source>
        <dbReference type="ARBA" id="ARBA00003648"/>
    </source>
</evidence>
<keyword evidence="14" id="KW-1185">Reference proteome</keyword>
<feature type="domain" description="Threonine synthase N-terminal" evidence="12">
    <location>
        <begin position="3"/>
        <end position="83"/>
    </location>
</feature>
<proteinExistence type="inferred from homology"/>
<dbReference type="InterPro" id="IPR051166">
    <property type="entry name" value="Threonine_Synthase"/>
</dbReference>
<comment type="catalytic activity">
    <reaction evidence="9">
        <text>O-phospho-L-homoserine + H2O = L-threonine + phosphate</text>
        <dbReference type="Rhea" id="RHEA:10840"/>
        <dbReference type="ChEBI" id="CHEBI:15377"/>
        <dbReference type="ChEBI" id="CHEBI:43474"/>
        <dbReference type="ChEBI" id="CHEBI:57590"/>
        <dbReference type="ChEBI" id="CHEBI:57926"/>
        <dbReference type="EC" id="4.2.3.1"/>
    </reaction>
</comment>
<evidence type="ECO:0000256" key="7">
    <source>
        <dbReference type="ARBA" id="ARBA00023239"/>
    </source>
</evidence>
<evidence type="ECO:0000256" key="10">
    <source>
        <dbReference type="NCBIfam" id="TIGR00260"/>
    </source>
</evidence>
<evidence type="ECO:0000256" key="4">
    <source>
        <dbReference type="ARBA" id="ARBA00018679"/>
    </source>
</evidence>
<evidence type="ECO:0000256" key="8">
    <source>
        <dbReference type="ARBA" id="ARBA00029440"/>
    </source>
</evidence>
<evidence type="ECO:0000256" key="6">
    <source>
        <dbReference type="ARBA" id="ARBA00022898"/>
    </source>
</evidence>
<gene>
    <name evidence="13" type="ORF">DF222_04870</name>
</gene>
<dbReference type="Pfam" id="PF24857">
    <property type="entry name" value="THR4_C"/>
    <property type="match status" value="1"/>
</dbReference>
<dbReference type="NCBIfam" id="TIGR00260">
    <property type="entry name" value="thrC"/>
    <property type="match status" value="1"/>
</dbReference>
<evidence type="ECO:0000256" key="5">
    <source>
        <dbReference type="ARBA" id="ARBA00022605"/>
    </source>
</evidence>
<dbReference type="OrthoDB" id="9778118at2"/>
<dbReference type="InterPro" id="IPR000634">
    <property type="entry name" value="Ser/Thr_deHydtase_PyrdxlP-BS"/>
</dbReference>
<dbReference type="KEGG" id="cyz:C3B44_03375"/>
<dbReference type="EMBL" id="QEEZ01000007">
    <property type="protein sequence ID" value="PWC01917.1"/>
    <property type="molecule type" value="Genomic_DNA"/>
</dbReference>
<dbReference type="GO" id="GO:0009088">
    <property type="term" value="P:threonine biosynthetic process"/>
    <property type="evidence" value="ECO:0007669"/>
    <property type="project" value="UniProtKB-UniRule"/>
</dbReference>
<keyword evidence="7" id="KW-0456">Lyase</keyword>
<dbReference type="Gene3D" id="3.90.1380.10">
    <property type="entry name" value="Threonine synthase, N-terminal domain"/>
    <property type="match status" value="1"/>
</dbReference>
<keyword evidence="5" id="KW-0028">Amino-acid biosynthesis</keyword>
<comment type="cofactor">
    <cofactor evidence="1 11">
        <name>pyridoxal 5'-phosphate</name>
        <dbReference type="ChEBI" id="CHEBI:597326"/>
    </cofactor>
</comment>
<dbReference type="RefSeq" id="WP_108431130.1">
    <property type="nucleotide sequence ID" value="NZ_CP026947.1"/>
</dbReference>
<evidence type="ECO:0000259" key="12">
    <source>
        <dbReference type="Pfam" id="PF14821"/>
    </source>
</evidence>
<dbReference type="GO" id="GO:0004795">
    <property type="term" value="F:threonine synthase activity"/>
    <property type="evidence" value="ECO:0007669"/>
    <property type="project" value="UniProtKB-UniRule"/>
</dbReference>
<protein>
    <recommendedName>
        <fullName evidence="4 10">Threonine synthase</fullName>
        <ecNumber evidence="10">4.2.3.1</ecNumber>
    </recommendedName>
</protein>
<name>A0A2U1T7E4_9CORY</name>
<dbReference type="SUPFAM" id="SSF53686">
    <property type="entry name" value="Tryptophan synthase beta subunit-like PLP-dependent enzymes"/>
    <property type="match status" value="1"/>
</dbReference>
<comment type="pathway">
    <text evidence="8">Amino-acid biosynthesis.</text>
</comment>
<dbReference type="Proteomes" id="UP000244989">
    <property type="component" value="Unassembled WGS sequence"/>
</dbReference>
<evidence type="ECO:0000313" key="14">
    <source>
        <dbReference type="Proteomes" id="UP000244989"/>
    </source>
</evidence>
<comment type="similarity">
    <text evidence="3">Belongs to the threonine synthase family.</text>
</comment>
<evidence type="ECO:0000256" key="1">
    <source>
        <dbReference type="ARBA" id="ARBA00001933"/>
    </source>
</evidence>
<dbReference type="GO" id="GO:0030170">
    <property type="term" value="F:pyridoxal phosphate binding"/>
    <property type="evidence" value="ECO:0007669"/>
    <property type="project" value="InterPro"/>
</dbReference>
<accession>A0A2U1T7E4</accession>
<dbReference type="InterPro" id="IPR004450">
    <property type="entry name" value="Thr_synthase-like"/>
</dbReference>
<dbReference type="InterPro" id="IPR036052">
    <property type="entry name" value="TrpB-like_PALP_sf"/>
</dbReference>
<organism evidence="13 14">
    <name type="scientific">Corynebacterium yudongzhengii</name>
    <dbReference type="NCBI Taxonomy" id="2080740"/>
    <lineage>
        <taxon>Bacteria</taxon>
        <taxon>Bacillati</taxon>
        <taxon>Actinomycetota</taxon>
        <taxon>Actinomycetes</taxon>
        <taxon>Mycobacteriales</taxon>
        <taxon>Corynebacteriaceae</taxon>
        <taxon>Corynebacterium</taxon>
    </lineage>
</organism>
<dbReference type="AlphaFoldDB" id="A0A2U1T7E4"/>
<dbReference type="Pfam" id="PF14821">
    <property type="entry name" value="Thr_synth_N"/>
    <property type="match status" value="1"/>
</dbReference>
<dbReference type="CDD" id="cd01560">
    <property type="entry name" value="Thr-synth_2"/>
    <property type="match status" value="1"/>
</dbReference>
<dbReference type="PANTHER" id="PTHR42690">
    <property type="entry name" value="THREONINE SYNTHASE FAMILY MEMBER"/>
    <property type="match status" value="1"/>
</dbReference>
<dbReference type="Gene3D" id="3.40.50.1100">
    <property type="match status" value="2"/>
</dbReference>
<dbReference type="EC" id="4.2.3.1" evidence="10"/>
<evidence type="ECO:0000256" key="3">
    <source>
        <dbReference type="ARBA" id="ARBA00005517"/>
    </source>
</evidence>
<comment type="caution">
    <text evidence="13">The sequence shown here is derived from an EMBL/GenBank/DDBJ whole genome shotgun (WGS) entry which is preliminary data.</text>
</comment>
<sequence length="479" mass="52816">MDYISTRDTNLQAAKFTDILMSGLAPDGGLYLPAEYPDVSEDLASLRETLNTKGYAALVAEILKLYIDDIPHEDLEAIAERAYTAEAFGSEEIVSVDKFDERLYLGHISEGPTAAFKDMAMQLLGELFEYELTRRGAKLNILGATSGDTGSSAEYAMRGRDNINVFMLTPAGRMTPFQQAQMYSLDEENIYNIAIDGTFDDCQDIVKAVHGDAAFKAEYSIGAVNSINFARILAQVAYYFALYFRTVEDNETEISFAVPTGNFGNAYAGIVARLMGLPIDQIIIANNENDGLDKFFNTGYFHTKGLGGAQKTSSPSMDIVKPSNFERFIYDLLDGEPGRVADIFGEQLKEGGFNLSEDTKMLDIIPEFGIASGSSTHADRINQIRRAHEELDTLIDPHTADGVKVARDWLENIDTEIIVLETALPVKFSETITEAIGSFPATPVRFAGIEDGERHVVDMDNNAEDVKRFISEHAAEKEN</sequence>
<keyword evidence="6 11" id="KW-0663">Pyridoxal phosphate</keyword>
<dbReference type="InterPro" id="IPR029144">
    <property type="entry name" value="Thr_synth_N"/>
</dbReference>
<evidence type="ECO:0000256" key="9">
    <source>
        <dbReference type="ARBA" id="ARBA00049144"/>
    </source>
</evidence>
<dbReference type="InterPro" id="IPR037158">
    <property type="entry name" value="Thr_synth_N_sf"/>
</dbReference>